<accession>A0A0F9GDW9</accession>
<organism evidence="1">
    <name type="scientific">marine sediment metagenome</name>
    <dbReference type="NCBI Taxonomy" id="412755"/>
    <lineage>
        <taxon>unclassified sequences</taxon>
        <taxon>metagenomes</taxon>
        <taxon>ecological metagenomes</taxon>
    </lineage>
</organism>
<proteinExistence type="predicted"/>
<dbReference type="InterPro" id="IPR056909">
    <property type="entry name" value="SU10_portal"/>
</dbReference>
<dbReference type="Pfam" id="PF23899">
    <property type="entry name" value="SU10_portal"/>
    <property type="match status" value="1"/>
</dbReference>
<gene>
    <name evidence="1" type="ORF">LCGC14_2132650</name>
</gene>
<comment type="caution">
    <text evidence="1">The sequence shown here is derived from an EMBL/GenBank/DDBJ whole genome shotgun (WGS) entry which is preliminary data.</text>
</comment>
<dbReference type="AlphaFoldDB" id="A0A0F9GDW9"/>
<dbReference type="EMBL" id="LAZR01026783">
    <property type="protein sequence ID" value="KKL67670.1"/>
    <property type="molecule type" value="Genomic_DNA"/>
</dbReference>
<feature type="non-terminal residue" evidence="1">
    <location>
        <position position="440"/>
    </location>
</feature>
<reference evidence="1" key="1">
    <citation type="journal article" date="2015" name="Nature">
        <title>Complex archaea that bridge the gap between prokaryotes and eukaryotes.</title>
        <authorList>
            <person name="Spang A."/>
            <person name="Saw J.H."/>
            <person name="Jorgensen S.L."/>
            <person name="Zaremba-Niedzwiedzka K."/>
            <person name="Martijn J."/>
            <person name="Lind A.E."/>
            <person name="van Eijk R."/>
            <person name="Schleper C."/>
            <person name="Guy L."/>
            <person name="Ettema T.J."/>
        </authorList>
    </citation>
    <scope>NUCLEOTIDE SEQUENCE</scope>
</reference>
<protein>
    <submittedName>
        <fullName evidence="1">Uncharacterized protein</fullName>
    </submittedName>
</protein>
<evidence type="ECO:0000313" key="1">
    <source>
        <dbReference type="EMBL" id="KKL67670.1"/>
    </source>
</evidence>
<name>A0A0F9GDW9_9ZZZZ</name>
<sequence>MALHGHAEGDGYVPGSDETHIIQIVTAYRKEARDAKRIWEQKTRANWNAYHGRRSWRHKVRGQSKETIPKVPMATEQISGYIKTGLVEFGDWFDVELANDYILESIDASATRRLVKDRLEGLDFATLIADGVKVGLMEALIIYKVYMIDKKKRVPEVEYGLRVNELGESEMTQNMVMRETVVPELAIDLVRAWDYYPDPSGRGLYKIHRVERDIHEVIAMAEAGVYKYEVIEQIQTNFQKAEDKVARAATTESPIGESTPKERKTVTIDEVWATILDERGRVQNGMENIVCAVANEQYLIRDPEPNRFWHGEDPFVEAPIVRVPHSVWHKAFMDHVTPLARAHDELFNLILDGAIKSVWGVSQIRLADLENPSQVSGGIGPGTTLAIKQSVPDTREAFKRVDTGNVPQEAMAITNLIDREIQAASLVSETKLGLLPPRQV</sequence>